<feature type="transmembrane region" description="Helical" evidence="1">
    <location>
        <begin position="99"/>
        <end position="117"/>
    </location>
</feature>
<evidence type="ECO:0000313" key="3">
    <source>
        <dbReference type="EMBL" id="MBL0428249.1"/>
    </source>
</evidence>
<dbReference type="Pfam" id="PF20332">
    <property type="entry name" value="DUF6627"/>
    <property type="match status" value="1"/>
</dbReference>
<accession>A0ABS1JVL1</accession>
<evidence type="ECO:0000256" key="2">
    <source>
        <dbReference type="SAM" id="SignalP"/>
    </source>
</evidence>
<dbReference type="RefSeq" id="WP_201692879.1">
    <property type="nucleotide sequence ID" value="NZ_JAEQND010000016.1"/>
</dbReference>
<protein>
    <submittedName>
        <fullName evidence="3">PA2779 family protein</fullName>
    </submittedName>
</protein>
<dbReference type="InterPro" id="IPR046735">
    <property type="entry name" value="PA2779-like"/>
</dbReference>
<feature type="chain" id="PRO_5046975196" evidence="2">
    <location>
        <begin position="28"/>
        <end position="119"/>
    </location>
</feature>
<dbReference type="EMBL" id="JAEQND010000016">
    <property type="protein sequence ID" value="MBL0428249.1"/>
    <property type="molecule type" value="Genomic_DNA"/>
</dbReference>
<sequence length="119" mass="12689">MNLGFKKTTCRVLVVSLFALSFQTAQAGLIGADQAAAGTTSAERIMLLETLDRTDVVAQLQAAGVDPLAARERVKSMTDQEVHAMAQDIQAAPAGGINGWGWVAIVLIAALVWYYAIRK</sequence>
<proteinExistence type="predicted"/>
<evidence type="ECO:0000313" key="4">
    <source>
        <dbReference type="Proteomes" id="UP000622707"/>
    </source>
</evidence>
<dbReference type="Proteomes" id="UP000622707">
    <property type="component" value="Unassembled WGS sequence"/>
</dbReference>
<keyword evidence="1" id="KW-0472">Membrane</keyword>
<keyword evidence="1" id="KW-0812">Transmembrane</keyword>
<name>A0ABS1JVL1_9BURK</name>
<gene>
    <name evidence="3" type="ORF">JI746_24305</name>
</gene>
<organism evidence="3 4">
    <name type="scientific">Ramlibacter alkalitolerans</name>
    <dbReference type="NCBI Taxonomy" id="2039631"/>
    <lineage>
        <taxon>Bacteria</taxon>
        <taxon>Pseudomonadati</taxon>
        <taxon>Pseudomonadota</taxon>
        <taxon>Betaproteobacteria</taxon>
        <taxon>Burkholderiales</taxon>
        <taxon>Comamonadaceae</taxon>
        <taxon>Ramlibacter</taxon>
    </lineage>
</organism>
<reference evidence="3 4" key="1">
    <citation type="journal article" date="2017" name="Int. J. Syst. Evol. Microbiol.">
        <title>Ramlibacter alkalitolerans sp. nov., alkali-tolerant bacterium isolated from soil of ginseng.</title>
        <authorList>
            <person name="Lee D.H."/>
            <person name="Cha C.J."/>
        </authorList>
    </citation>
    <scope>NUCLEOTIDE SEQUENCE [LARGE SCALE GENOMIC DNA]</scope>
    <source>
        <strain evidence="3 4">KACC 19305</strain>
    </source>
</reference>
<keyword evidence="4" id="KW-1185">Reference proteome</keyword>
<dbReference type="NCBIfam" id="NF033919">
    <property type="entry name" value="PA2779_fam"/>
    <property type="match status" value="1"/>
</dbReference>
<comment type="caution">
    <text evidence="3">The sequence shown here is derived from an EMBL/GenBank/DDBJ whole genome shotgun (WGS) entry which is preliminary data.</text>
</comment>
<evidence type="ECO:0000256" key="1">
    <source>
        <dbReference type="SAM" id="Phobius"/>
    </source>
</evidence>
<keyword evidence="1" id="KW-1133">Transmembrane helix</keyword>
<feature type="signal peptide" evidence="2">
    <location>
        <begin position="1"/>
        <end position="27"/>
    </location>
</feature>
<keyword evidence="2" id="KW-0732">Signal</keyword>